<dbReference type="Proteomes" id="UP001497392">
    <property type="component" value="Unassembled WGS sequence"/>
</dbReference>
<comment type="caution">
    <text evidence="2">The sequence shown here is derived from an EMBL/GenBank/DDBJ whole genome shotgun (WGS) entry which is preliminary data.</text>
</comment>
<proteinExistence type="predicted"/>
<organism evidence="2 3">
    <name type="scientific">Coccomyxa viridis</name>
    <dbReference type="NCBI Taxonomy" id="1274662"/>
    <lineage>
        <taxon>Eukaryota</taxon>
        <taxon>Viridiplantae</taxon>
        <taxon>Chlorophyta</taxon>
        <taxon>core chlorophytes</taxon>
        <taxon>Trebouxiophyceae</taxon>
        <taxon>Trebouxiophyceae incertae sedis</taxon>
        <taxon>Coccomyxaceae</taxon>
        <taxon>Coccomyxa</taxon>
    </lineage>
</organism>
<reference evidence="2 3" key="1">
    <citation type="submission" date="2024-06" db="EMBL/GenBank/DDBJ databases">
        <authorList>
            <person name="Kraege A."/>
            <person name="Thomma B."/>
        </authorList>
    </citation>
    <scope>NUCLEOTIDE SEQUENCE [LARGE SCALE GENOMIC DNA]</scope>
</reference>
<accession>A0ABP1G6H4</accession>
<protein>
    <submittedName>
        <fullName evidence="2">G8952 protein</fullName>
    </submittedName>
</protein>
<feature type="region of interest" description="Disordered" evidence="1">
    <location>
        <begin position="43"/>
        <end position="75"/>
    </location>
</feature>
<evidence type="ECO:0000313" key="2">
    <source>
        <dbReference type="EMBL" id="CAL5226134.1"/>
    </source>
</evidence>
<name>A0ABP1G6H4_9CHLO</name>
<dbReference type="EMBL" id="CAXHTA020000016">
    <property type="protein sequence ID" value="CAL5226134.1"/>
    <property type="molecule type" value="Genomic_DNA"/>
</dbReference>
<evidence type="ECO:0000256" key="1">
    <source>
        <dbReference type="SAM" id="MobiDB-lite"/>
    </source>
</evidence>
<evidence type="ECO:0000313" key="3">
    <source>
        <dbReference type="Proteomes" id="UP001497392"/>
    </source>
</evidence>
<keyword evidence="3" id="KW-1185">Reference proteome</keyword>
<gene>
    <name evidence="2" type="primary">g8952</name>
    <name evidence="2" type="ORF">VP750_LOCUS8040</name>
</gene>
<sequence>MESFSNSVLGKDPVTRRNRTLIGGAVLLGGIYYWMTQRHGENEPQRVAHDAKEKAKQEAERIQTKIEEKASSSRS</sequence>